<dbReference type="Gene3D" id="3.40.525.10">
    <property type="entry name" value="CRAL-TRIO lipid binding domain"/>
    <property type="match status" value="1"/>
</dbReference>
<reference evidence="2" key="2">
    <citation type="submission" date="2023-05" db="EMBL/GenBank/DDBJ databases">
        <authorList>
            <person name="Fouks B."/>
        </authorList>
    </citation>
    <scope>NUCLEOTIDE SEQUENCE</scope>
    <source>
        <strain evidence="2">Stay&amp;Tobe</strain>
        <tissue evidence="2">Testes</tissue>
    </source>
</reference>
<evidence type="ECO:0000313" key="3">
    <source>
        <dbReference type="Proteomes" id="UP001233999"/>
    </source>
</evidence>
<sequence>MSIEALPLVSEKCKSDVRAELNLDQHGITQAVETIKLWLRYQPHLPDDEDERILEAWLIRCKNSIEKTKETLDMYFTLRAEHSDIMCGWEPTESWFEKSSQYGYIFALPKLTPDLNRVLLFGYYTKELDDDYSVWDSVKLMLMVTEIRLVEDYNLKDIYIMDMKNLRFDHIKRITFTVVKKLEACFLTGYKSRMKAIHFVNTPTYAEVLVNVLKSVLKSKLVSRVFVHGDDLTELHKQVPKSILPMELGGECATLDQHWDLWKGKMKNYSSYFQKRETMKSDESKRINRKSDDSVLLGIEGSFRTLNID</sequence>
<dbReference type="CDD" id="cd00170">
    <property type="entry name" value="SEC14"/>
    <property type="match status" value="1"/>
</dbReference>
<dbReference type="InterPro" id="IPR036865">
    <property type="entry name" value="CRAL-TRIO_dom_sf"/>
</dbReference>
<dbReference type="GO" id="GO:1902936">
    <property type="term" value="F:phosphatidylinositol bisphosphate binding"/>
    <property type="evidence" value="ECO:0007669"/>
    <property type="project" value="TreeGrafter"/>
</dbReference>
<comment type="caution">
    <text evidence="2">The sequence shown here is derived from an EMBL/GenBank/DDBJ whole genome shotgun (WGS) entry which is preliminary data.</text>
</comment>
<organism evidence="2 3">
    <name type="scientific">Diploptera punctata</name>
    <name type="common">Pacific beetle cockroach</name>
    <dbReference type="NCBI Taxonomy" id="6984"/>
    <lineage>
        <taxon>Eukaryota</taxon>
        <taxon>Metazoa</taxon>
        <taxon>Ecdysozoa</taxon>
        <taxon>Arthropoda</taxon>
        <taxon>Hexapoda</taxon>
        <taxon>Insecta</taxon>
        <taxon>Pterygota</taxon>
        <taxon>Neoptera</taxon>
        <taxon>Polyneoptera</taxon>
        <taxon>Dictyoptera</taxon>
        <taxon>Blattodea</taxon>
        <taxon>Blaberoidea</taxon>
        <taxon>Blaberidae</taxon>
        <taxon>Diplopterinae</taxon>
        <taxon>Diploptera</taxon>
    </lineage>
</organism>
<proteinExistence type="predicted"/>
<accession>A0AAD8AGH7</accession>
<dbReference type="AlphaFoldDB" id="A0AAD8AGH7"/>
<dbReference type="PRINTS" id="PR00180">
    <property type="entry name" value="CRETINALDHBP"/>
</dbReference>
<keyword evidence="3" id="KW-1185">Reference proteome</keyword>
<name>A0AAD8AGH7_DIPPU</name>
<gene>
    <name evidence="2" type="ORF">L9F63_010701</name>
</gene>
<dbReference type="PANTHER" id="PTHR10174">
    <property type="entry name" value="ALPHA-TOCOPHEROL TRANSFER PROTEIN-RELATED"/>
    <property type="match status" value="1"/>
</dbReference>
<dbReference type="InterPro" id="IPR001251">
    <property type="entry name" value="CRAL-TRIO_dom"/>
</dbReference>
<dbReference type="EMBL" id="JASPKZ010001203">
    <property type="protein sequence ID" value="KAJ9598611.1"/>
    <property type="molecule type" value="Genomic_DNA"/>
</dbReference>
<dbReference type="SUPFAM" id="SSF46938">
    <property type="entry name" value="CRAL/TRIO N-terminal domain"/>
    <property type="match status" value="1"/>
</dbReference>
<dbReference type="Pfam" id="PF00650">
    <property type="entry name" value="CRAL_TRIO"/>
    <property type="match status" value="1"/>
</dbReference>
<dbReference type="Proteomes" id="UP001233999">
    <property type="component" value="Unassembled WGS sequence"/>
</dbReference>
<dbReference type="PROSITE" id="PS50191">
    <property type="entry name" value="CRAL_TRIO"/>
    <property type="match status" value="1"/>
</dbReference>
<evidence type="ECO:0000259" key="1">
    <source>
        <dbReference type="PROSITE" id="PS50191"/>
    </source>
</evidence>
<dbReference type="PANTHER" id="PTHR10174:SF222">
    <property type="entry name" value="GH10083P-RELATED"/>
    <property type="match status" value="1"/>
</dbReference>
<dbReference type="InterPro" id="IPR036273">
    <property type="entry name" value="CRAL/TRIO_N_dom_sf"/>
</dbReference>
<dbReference type="SUPFAM" id="SSF52087">
    <property type="entry name" value="CRAL/TRIO domain"/>
    <property type="match status" value="1"/>
</dbReference>
<dbReference type="GO" id="GO:0016020">
    <property type="term" value="C:membrane"/>
    <property type="evidence" value="ECO:0007669"/>
    <property type="project" value="TreeGrafter"/>
</dbReference>
<reference evidence="2" key="1">
    <citation type="journal article" date="2023" name="IScience">
        <title>Live-bearing cockroach genome reveals convergent evolutionary mechanisms linked to viviparity in insects and beyond.</title>
        <authorList>
            <person name="Fouks B."/>
            <person name="Harrison M.C."/>
            <person name="Mikhailova A.A."/>
            <person name="Marchal E."/>
            <person name="English S."/>
            <person name="Carruthers M."/>
            <person name="Jennings E.C."/>
            <person name="Chiamaka E.L."/>
            <person name="Frigard R.A."/>
            <person name="Pippel M."/>
            <person name="Attardo G.M."/>
            <person name="Benoit J.B."/>
            <person name="Bornberg-Bauer E."/>
            <person name="Tobe S.S."/>
        </authorList>
    </citation>
    <scope>NUCLEOTIDE SEQUENCE</scope>
    <source>
        <strain evidence="2">Stay&amp;Tobe</strain>
    </source>
</reference>
<dbReference type="SMART" id="SM00516">
    <property type="entry name" value="SEC14"/>
    <property type="match status" value="1"/>
</dbReference>
<protein>
    <recommendedName>
        <fullName evidence="1">CRAL-TRIO domain-containing protein</fullName>
    </recommendedName>
</protein>
<feature type="domain" description="CRAL-TRIO" evidence="1">
    <location>
        <begin position="93"/>
        <end position="256"/>
    </location>
</feature>
<evidence type="ECO:0000313" key="2">
    <source>
        <dbReference type="EMBL" id="KAJ9598611.1"/>
    </source>
</evidence>